<name>A0A2P2QC03_RHIMU</name>
<organism evidence="1">
    <name type="scientific">Rhizophora mucronata</name>
    <name type="common">Asiatic mangrove</name>
    <dbReference type="NCBI Taxonomy" id="61149"/>
    <lineage>
        <taxon>Eukaryota</taxon>
        <taxon>Viridiplantae</taxon>
        <taxon>Streptophyta</taxon>
        <taxon>Embryophyta</taxon>
        <taxon>Tracheophyta</taxon>
        <taxon>Spermatophyta</taxon>
        <taxon>Magnoliopsida</taxon>
        <taxon>eudicotyledons</taxon>
        <taxon>Gunneridae</taxon>
        <taxon>Pentapetalae</taxon>
        <taxon>rosids</taxon>
        <taxon>fabids</taxon>
        <taxon>Malpighiales</taxon>
        <taxon>Rhizophoraceae</taxon>
        <taxon>Rhizophora</taxon>
    </lineage>
</organism>
<protein>
    <submittedName>
        <fullName evidence="1">Uncharacterized protein</fullName>
    </submittedName>
</protein>
<proteinExistence type="predicted"/>
<sequence>MSVDHFGSKVKETTIGFFVPQYPSWSSLRLDLVRVKLNTRRASKLLGKMAVNVLHREGIIWPGSSEFLQIII</sequence>
<dbReference type="EMBL" id="GGEC01084044">
    <property type="protein sequence ID" value="MBX64528.1"/>
    <property type="molecule type" value="Transcribed_RNA"/>
</dbReference>
<reference evidence="1" key="1">
    <citation type="submission" date="2018-02" db="EMBL/GenBank/DDBJ databases">
        <title>Rhizophora mucronata_Transcriptome.</title>
        <authorList>
            <person name="Meera S.P."/>
            <person name="Sreeshan A."/>
            <person name="Augustine A."/>
        </authorList>
    </citation>
    <scope>NUCLEOTIDE SEQUENCE</scope>
    <source>
        <tissue evidence="1">Leaf</tissue>
    </source>
</reference>
<evidence type="ECO:0000313" key="1">
    <source>
        <dbReference type="EMBL" id="MBX64528.1"/>
    </source>
</evidence>
<accession>A0A2P2QC03</accession>
<dbReference type="AlphaFoldDB" id="A0A2P2QC03"/>